<dbReference type="Proteomes" id="UP000240988">
    <property type="component" value="Unassembled WGS sequence"/>
</dbReference>
<dbReference type="AlphaFoldDB" id="A0A2U3NTX7"/>
<dbReference type="EMBL" id="FUFA01000004">
    <property type="protein sequence ID" value="SPM34949.1"/>
    <property type="molecule type" value="Genomic_DNA"/>
</dbReference>
<name>A0A2U3NTX7_9MYCO</name>
<evidence type="ECO:0008006" key="3">
    <source>
        <dbReference type="Google" id="ProtNLM"/>
    </source>
</evidence>
<protein>
    <recommendedName>
        <fullName evidence="3">EthD domain-containing protein</fullName>
    </recommendedName>
</protein>
<proteinExistence type="predicted"/>
<dbReference type="STRING" id="1841860.GCA_900157375_02773"/>
<accession>A0A2U3NTX7</accession>
<reference evidence="1 2" key="1">
    <citation type="submission" date="2017-01" db="EMBL/GenBank/DDBJ databases">
        <authorList>
            <consortium name="Urmite Genomes"/>
        </authorList>
    </citation>
    <scope>NUCLEOTIDE SEQUENCE [LARGE SCALE GENOMIC DNA]</scope>
    <source>
        <strain evidence="1 2">AB57</strain>
    </source>
</reference>
<keyword evidence="2" id="KW-1185">Reference proteome</keyword>
<dbReference type="SUPFAM" id="SSF54909">
    <property type="entry name" value="Dimeric alpha+beta barrel"/>
    <property type="match status" value="1"/>
</dbReference>
<organism evidence="1 2">
    <name type="scientific">Mycobacterium rhizamassiliense</name>
    <dbReference type="NCBI Taxonomy" id="1841860"/>
    <lineage>
        <taxon>Bacteria</taxon>
        <taxon>Bacillati</taxon>
        <taxon>Actinomycetota</taxon>
        <taxon>Actinomycetes</taxon>
        <taxon>Mycobacteriales</taxon>
        <taxon>Mycobacteriaceae</taxon>
        <taxon>Mycobacterium</taxon>
    </lineage>
</organism>
<sequence>MTVACHILACAPVVEILGPKGVSVAESLFLVLSNPIEGQDAAFNAWYDSTHVPEVLDVPGVVAAQRYDLSEIKVPDDEDLPAQLPPPTHRYLVVYELDREPDAVMAEFLKRVMAGTLTLGETLDLSTVSLTGWTPRGERRVAT</sequence>
<dbReference type="InterPro" id="IPR011008">
    <property type="entry name" value="Dimeric_a/b-barrel"/>
</dbReference>
<evidence type="ECO:0000313" key="1">
    <source>
        <dbReference type="EMBL" id="SPM34949.1"/>
    </source>
</evidence>
<gene>
    <name evidence="1" type="ORF">MRAB57_2770</name>
</gene>
<evidence type="ECO:0000313" key="2">
    <source>
        <dbReference type="Proteomes" id="UP000240988"/>
    </source>
</evidence>